<gene>
    <name evidence="1" type="ORF">E4K62_14205</name>
</gene>
<reference evidence="1 2" key="1">
    <citation type="submission" date="2019-03" db="EMBL/GenBank/DDBJ databases">
        <authorList>
            <person name="Dong K."/>
        </authorList>
    </citation>
    <scope>NUCLEOTIDE SEQUENCE [LARGE SCALE GENOMIC DNA]</scope>
    <source>
        <strain evidence="2">dk512</strain>
    </source>
</reference>
<accession>A0ABX5SU93</accession>
<evidence type="ECO:0000313" key="1">
    <source>
        <dbReference type="EMBL" id="QBR89731.1"/>
    </source>
</evidence>
<name>A0ABX5SU93_9MICO</name>
<dbReference type="PROSITE" id="PS51257">
    <property type="entry name" value="PROKAR_LIPOPROTEIN"/>
    <property type="match status" value="1"/>
</dbReference>
<proteinExistence type="predicted"/>
<dbReference type="EMBL" id="CP038266">
    <property type="protein sequence ID" value="QBR89731.1"/>
    <property type="molecule type" value="Genomic_DNA"/>
</dbReference>
<sequence>MIRPSRAAVLGGVLLLGLALSGCGFGPDPETVRAQARVVFDDLVGEMAAADPAVLRAVEPAAEAEQPCGEGGQGSRRALVATATLSITAEAEAGEETMAALAATLDPETWDRIRPAAEAAEQHAWASPDGVVVTVTFDDPVLVTAVFTPCQD</sequence>
<organism evidence="1 2">
    <name type="scientific">Microbacterium wangchenii</name>
    <dbReference type="NCBI Taxonomy" id="2541726"/>
    <lineage>
        <taxon>Bacteria</taxon>
        <taxon>Bacillati</taxon>
        <taxon>Actinomycetota</taxon>
        <taxon>Actinomycetes</taxon>
        <taxon>Micrococcales</taxon>
        <taxon>Microbacteriaceae</taxon>
        <taxon>Microbacterium</taxon>
    </lineage>
</organism>
<evidence type="ECO:0000313" key="2">
    <source>
        <dbReference type="Proteomes" id="UP000295748"/>
    </source>
</evidence>
<protein>
    <submittedName>
        <fullName evidence="1">Uncharacterized protein</fullName>
    </submittedName>
</protein>
<dbReference type="RefSeq" id="WP_135068529.1">
    <property type="nucleotide sequence ID" value="NZ_CP038266.1"/>
</dbReference>
<keyword evidence="2" id="KW-1185">Reference proteome</keyword>
<dbReference type="Proteomes" id="UP000295748">
    <property type="component" value="Chromosome"/>
</dbReference>